<dbReference type="SMART" id="SM00347">
    <property type="entry name" value="HTH_MARR"/>
    <property type="match status" value="1"/>
</dbReference>
<dbReference type="InterPro" id="IPR036390">
    <property type="entry name" value="WH_DNA-bd_sf"/>
</dbReference>
<dbReference type="PANTHER" id="PTHR33164:SF99">
    <property type="entry name" value="MARR FAMILY REGULATORY PROTEIN"/>
    <property type="match status" value="1"/>
</dbReference>
<gene>
    <name evidence="3" type="ORF">SAMN05216276_1015112</name>
</gene>
<evidence type="ECO:0000313" key="3">
    <source>
        <dbReference type="EMBL" id="SNS76818.1"/>
    </source>
</evidence>
<dbReference type="GO" id="GO:0003700">
    <property type="term" value="F:DNA-binding transcription factor activity"/>
    <property type="evidence" value="ECO:0007669"/>
    <property type="project" value="InterPro"/>
</dbReference>
<dbReference type="Pfam" id="PF12802">
    <property type="entry name" value="MarR_2"/>
    <property type="match status" value="1"/>
</dbReference>
<feature type="region of interest" description="Disordered" evidence="1">
    <location>
        <begin position="1"/>
        <end position="21"/>
    </location>
</feature>
<dbReference type="InterPro" id="IPR039422">
    <property type="entry name" value="MarR/SlyA-like"/>
</dbReference>
<dbReference type="AlphaFoldDB" id="A0A239H708"/>
<dbReference type="PROSITE" id="PS50995">
    <property type="entry name" value="HTH_MARR_2"/>
    <property type="match status" value="1"/>
</dbReference>
<proteinExistence type="predicted"/>
<protein>
    <submittedName>
        <fullName evidence="3">DNA-binding transcriptional regulator, MarR family</fullName>
    </submittedName>
</protein>
<dbReference type="InterPro" id="IPR036388">
    <property type="entry name" value="WH-like_DNA-bd_sf"/>
</dbReference>
<evidence type="ECO:0000313" key="4">
    <source>
        <dbReference type="Proteomes" id="UP000198282"/>
    </source>
</evidence>
<keyword evidence="3" id="KW-0238">DNA-binding</keyword>
<dbReference type="PRINTS" id="PR00598">
    <property type="entry name" value="HTHMARR"/>
</dbReference>
<reference evidence="3 4" key="1">
    <citation type="submission" date="2017-06" db="EMBL/GenBank/DDBJ databases">
        <authorList>
            <person name="Kim H.J."/>
            <person name="Triplett B.A."/>
        </authorList>
    </citation>
    <scope>NUCLEOTIDE SEQUENCE [LARGE SCALE GENOMIC DNA]</scope>
    <source>
        <strain evidence="3 4">CGMCC 4.2132</strain>
    </source>
</reference>
<dbReference type="Proteomes" id="UP000198282">
    <property type="component" value="Unassembled WGS sequence"/>
</dbReference>
<organism evidence="3 4">
    <name type="scientific">Streptosporangium subroseum</name>
    <dbReference type="NCBI Taxonomy" id="106412"/>
    <lineage>
        <taxon>Bacteria</taxon>
        <taxon>Bacillati</taxon>
        <taxon>Actinomycetota</taxon>
        <taxon>Actinomycetes</taxon>
        <taxon>Streptosporangiales</taxon>
        <taxon>Streptosporangiaceae</taxon>
        <taxon>Streptosporangium</taxon>
    </lineage>
</organism>
<dbReference type="EMBL" id="FZOD01000015">
    <property type="protein sequence ID" value="SNS76818.1"/>
    <property type="molecule type" value="Genomic_DNA"/>
</dbReference>
<keyword evidence="4" id="KW-1185">Reference proteome</keyword>
<feature type="domain" description="HTH marR-type" evidence="2">
    <location>
        <begin position="72"/>
        <end position="207"/>
    </location>
</feature>
<feature type="compositionally biased region" description="Basic and acidic residues" evidence="1">
    <location>
        <begin position="1"/>
        <end position="13"/>
    </location>
</feature>
<dbReference type="SUPFAM" id="SSF46785">
    <property type="entry name" value="Winged helix' DNA-binding domain"/>
    <property type="match status" value="1"/>
</dbReference>
<dbReference type="GO" id="GO:0006950">
    <property type="term" value="P:response to stress"/>
    <property type="evidence" value="ECO:0007669"/>
    <property type="project" value="TreeGrafter"/>
</dbReference>
<dbReference type="Gene3D" id="1.10.10.10">
    <property type="entry name" value="Winged helix-like DNA-binding domain superfamily/Winged helix DNA-binding domain"/>
    <property type="match status" value="1"/>
</dbReference>
<evidence type="ECO:0000256" key="1">
    <source>
        <dbReference type="SAM" id="MobiDB-lite"/>
    </source>
</evidence>
<name>A0A239H708_9ACTN</name>
<dbReference type="PANTHER" id="PTHR33164">
    <property type="entry name" value="TRANSCRIPTIONAL REGULATOR, MARR FAMILY"/>
    <property type="match status" value="1"/>
</dbReference>
<dbReference type="InterPro" id="IPR000835">
    <property type="entry name" value="HTH_MarR-typ"/>
</dbReference>
<evidence type="ECO:0000259" key="2">
    <source>
        <dbReference type="PROSITE" id="PS50995"/>
    </source>
</evidence>
<accession>A0A239H708</accession>
<dbReference type="GO" id="GO:0003677">
    <property type="term" value="F:DNA binding"/>
    <property type="evidence" value="ECO:0007669"/>
    <property type="project" value="UniProtKB-KW"/>
</dbReference>
<sequence length="210" mass="22562">MRRESPSYREGTRGRQAAVPAVPASSRAGACWVGRVASLIATTNTARPASVRAAPAQIVEAYPRPAAMVRPPSQAPRALPMLKAAIAELERALQAGHGLSVVEYTVLDALSRQDGWHMRMQQLARAAALSGSATTRLVNRLEDRGLLTRVLCQDDRRGIYTELTDKGWGLLTRARPTYDDVLADALAGAERTPELAPLVDALHHLPASTG</sequence>